<keyword evidence="5" id="KW-1185">Reference proteome</keyword>
<evidence type="ECO:0000259" key="3">
    <source>
        <dbReference type="Pfam" id="PF01073"/>
    </source>
</evidence>
<protein>
    <recommendedName>
        <fullName evidence="3">3-beta hydroxysteroid dehydrogenase/isomerase domain-containing protein</fullName>
    </recommendedName>
</protein>
<organism evidence="4 5">
    <name type="scientific">Cymbomonas tetramitiformis</name>
    <dbReference type="NCBI Taxonomy" id="36881"/>
    <lineage>
        <taxon>Eukaryota</taxon>
        <taxon>Viridiplantae</taxon>
        <taxon>Chlorophyta</taxon>
        <taxon>Pyramimonadophyceae</taxon>
        <taxon>Pyramimonadales</taxon>
        <taxon>Pyramimonadaceae</taxon>
        <taxon>Cymbomonas</taxon>
    </lineage>
</organism>
<dbReference type="EMBL" id="LGRX02034453">
    <property type="protein sequence ID" value="KAK3237767.1"/>
    <property type="molecule type" value="Genomic_DNA"/>
</dbReference>
<dbReference type="Pfam" id="PF01073">
    <property type="entry name" value="3Beta_HSD"/>
    <property type="match status" value="1"/>
</dbReference>
<proteinExistence type="predicted"/>
<dbReference type="InterPro" id="IPR002225">
    <property type="entry name" value="3Beta_OHSteriod_DH/Estase"/>
</dbReference>
<dbReference type="Proteomes" id="UP001190700">
    <property type="component" value="Unassembled WGS sequence"/>
</dbReference>
<dbReference type="InterPro" id="IPR036291">
    <property type="entry name" value="NAD(P)-bd_dom_sf"/>
</dbReference>
<dbReference type="InterPro" id="IPR050425">
    <property type="entry name" value="NAD(P)_dehydrat-like"/>
</dbReference>
<evidence type="ECO:0000313" key="4">
    <source>
        <dbReference type="EMBL" id="KAK3237767.1"/>
    </source>
</evidence>
<comment type="caution">
    <text evidence="4">The sequence shown here is derived from an EMBL/GenBank/DDBJ whole genome shotgun (WGS) entry which is preliminary data.</text>
</comment>
<dbReference type="SUPFAM" id="SSF51735">
    <property type="entry name" value="NAD(P)-binding Rossmann-fold domains"/>
    <property type="match status" value="1"/>
</dbReference>
<dbReference type="GO" id="GO:0006694">
    <property type="term" value="P:steroid biosynthetic process"/>
    <property type="evidence" value="ECO:0007669"/>
    <property type="project" value="InterPro"/>
</dbReference>
<feature type="non-terminal residue" evidence="4">
    <location>
        <position position="150"/>
    </location>
</feature>
<gene>
    <name evidence="4" type="ORF">CYMTET_52178</name>
</gene>
<keyword evidence="1" id="KW-0560">Oxidoreductase</keyword>
<dbReference type="PANTHER" id="PTHR10366:SF564">
    <property type="entry name" value="STEROL-4-ALPHA-CARBOXYLATE 3-DEHYDROGENASE, DECARBOXYLATING"/>
    <property type="match status" value="1"/>
</dbReference>
<feature type="region of interest" description="Disordered" evidence="2">
    <location>
        <begin position="131"/>
        <end position="150"/>
    </location>
</feature>
<name>A0AAE0BJQ7_9CHLO</name>
<reference evidence="4 5" key="1">
    <citation type="journal article" date="2015" name="Genome Biol. Evol.">
        <title>Comparative Genomics of a Bacterivorous Green Alga Reveals Evolutionary Causalities and Consequences of Phago-Mixotrophic Mode of Nutrition.</title>
        <authorList>
            <person name="Burns J.A."/>
            <person name="Paasch A."/>
            <person name="Narechania A."/>
            <person name="Kim E."/>
        </authorList>
    </citation>
    <scope>NUCLEOTIDE SEQUENCE [LARGE SCALE GENOMIC DNA]</scope>
    <source>
        <strain evidence="4 5">PLY_AMNH</strain>
    </source>
</reference>
<sequence length="150" mass="16254">MPQVFVSDGSGFLGRNLIRYLTKLGHTVTAIARSQESAKKCHDAGASKVVRVDLFDVQRLAEAAQGCVWCCHTAADVTQWAKDWAPIRLNNVQGTVNVITACKMAGVKRVVHVSSEGVICQRGRPLRMADETVPPVADNGHLGPYQATKK</sequence>
<evidence type="ECO:0000313" key="5">
    <source>
        <dbReference type="Proteomes" id="UP001190700"/>
    </source>
</evidence>
<dbReference type="AlphaFoldDB" id="A0AAE0BJQ7"/>
<dbReference type="GO" id="GO:0016616">
    <property type="term" value="F:oxidoreductase activity, acting on the CH-OH group of donors, NAD or NADP as acceptor"/>
    <property type="evidence" value="ECO:0007669"/>
    <property type="project" value="InterPro"/>
</dbReference>
<evidence type="ECO:0000256" key="1">
    <source>
        <dbReference type="ARBA" id="ARBA00023002"/>
    </source>
</evidence>
<feature type="domain" description="3-beta hydroxysteroid dehydrogenase/isomerase" evidence="3">
    <location>
        <begin position="6"/>
        <end position="150"/>
    </location>
</feature>
<dbReference type="Gene3D" id="3.40.50.720">
    <property type="entry name" value="NAD(P)-binding Rossmann-like Domain"/>
    <property type="match status" value="1"/>
</dbReference>
<evidence type="ECO:0000256" key="2">
    <source>
        <dbReference type="SAM" id="MobiDB-lite"/>
    </source>
</evidence>
<accession>A0AAE0BJQ7</accession>
<dbReference type="PANTHER" id="PTHR10366">
    <property type="entry name" value="NAD DEPENDENT EPIMERASE/DEHYDRATASE"/>
    <property type="match status" value="1"/>
</dbReference>